<keyword evidence="2" id="KW-0238">DNA-binding</keyword>
<feature type="domain" description="HTH luxR-type" evidence="4">
    <location>
        <begin position="157"/>
        <end position="222"/>
    </location>
</feature>
<evidence type="ECO:0000313" key="5">
    <source>
        <dbReference type="EMBL" id="MCK2218337.1"/>
    </source>
</evidence>
<reference evidence="5 6" key="1">
    <citation type="submission" date="2022-04" db="EMBL/GenBank/DDBJ databases">
        <title>Genome draft of Actinomadura sp. ATCC 31491.</title>
        <authorList>
            <person name="Shi X."/>
            <person name="Du Y."/>
        </authorList>
    </citation>
    <scope>NUCLEOTIDE SEQUENCE [LARGE SCALE GENOMIC DNA]</scope>
    <source>
        <strain evidence="5 6">ATCC 31491</strain>
    </source>
</reference>
<dbReference type="SMART" id="SM00421">
    <property type="entry name" value="HTH_LUXR"/>
    <property type="match status" value="1"/>
</dbReference>
<dbReference type="InterPro" id="IPR016032">
    <property type="entry name" value="Sig_transdc_resp-reg_C-effctor"/>
</dbReference>
<dbReference type="PANTHER" id="PTHR44688">
    <property type="entry name" value="DNA-BINDING TRANSCRIPTIONAL ACTIVATOR DEVR_DOSR"/>
    <property type="match status" value="1"/>
</dbReference>
<proteinExistence type="predicted"/>
<dbReference type="InterPro" id="IPR000792">
    <property type="entry name" value="Tscrpt_reg_LuxR_C"/>
</dbReference>
<dbReference type="PANTHER" id="PTHR44688:SF16">
    <property type="entry name" value="DNA-BINDING TRANSCRIPTIONAL ACTIVATOR DEVR_DOSR"/>
    <property type="match status" value="1"/>
</dbReference>
<accession>A0ABT0G154</accession>
<dbReference type="PRINTS" id="PR00038">
    <property type="entry name" value="HTHLUXR"/>
</dbReference>
<dbReference type="CDD" id="cd06170">
    <property type="entry name" value="LuxR_C_like"/>
    <property type="match status" value="1"/>
</dbReference>
<dbReference type="SUPFAM" id="SSF46894">
    <property type="entry name" value="C-terminal effector domain of the bipartite response regulators"/>
    <property type="match status" value="1"/>
</dbReference>
<keyword evidence="1" id="KW-0805">Transcription regulation</keyword>
<comment type="caution">
    <text evidence="5">The sequence shown here is derived from an EMBL/GenBank/DDBJ whole genome shotgun (WGS) entry which is preliminary data.</text>
</comment>
<name>A0ABT0G154_9ACTN</name>
<keyword evidence="6" id="KW-1185">Reference proteome</keyword>
<dbReference type="Gene3D" id="1.10.10.10">
    <property type="entry name" value="Winged helix-like DNA-binding domain superfamily/Winged helix DNA-binding domain"/>
    <property type="match status" value="1"/>
</dbReference>
<dbReference type="PROSITE" id="PS50043">
    <property type="entry name" value="HTH_LUXR_2"/>
    <property type="match status" value="1"/>
</dbReference>
<evidence type="ECO:0000256" key="2">
    <source>
        <dbReference type="ARBA" id="ARBA00023125"/>
    </source>
</evidence>
<gene>
    <name evidence="5" type="ORF">MF672_031770</name>
</gene>
<dbReference type="InterPro" id="IPR036388">
    <property type="entry name" value="WH-like_DNA-bd_sf"/>
</dbReference>
<dbReference type="PROSITE" id="PS00622">
    <property type="entry name" value="HTH_LUXR_1"/>
    <property type="match status" value="1"/>
</dbReference>
<dbReference type="Pfam" id="PF00196">
    <property type="entry name" value="GerE"/>
    <property type="match status" value="1"/>
</dbReference>
<dbReference type="Proteomes" id="UP001317259">
    <property type="component" value="Unassembled WGS sequence"/>
</dbReference>
<evidence type="ECO:0000313" key="6">
    <source>
        <dbReference type="Proteomes" id="UP001317259"/>
    </source>
</evidence>
<keyword evidence="3" id="KW-0804">Transcription</keyword>
<evidence type="ECO:0000256" key="1">
    <source>
        <dbReference type="ARBA" id="ARBA00023015"/>
    </source>
</evidence>
<sequence>MLREAWRVAVPLRERQRIAAAAAALAEAAALGRDTGVAADELIEVYELTRDCGKPAERADLGYWLGRAGHRVTPPEVDHPYALLAAGRWREAAETWRAAGCPYEHALAQADSPDPADRLAALALLDTLGAEPLARLVRAGLRRAGVTRIPRGPVPATRLNPAGLTERQAEVLRLLAEGLTNAQIADRLVVSVRTVGSHVAAVLHKLHSRTRRQAVARAVELGILSADG</sequence>
<dbReference type="EMBL" id="JAKRKC020000002">
    <property type="protein sequence ID" value="MCK2218337.1"/>
    <property type="molecule type" value="Genomic_DNA"/>
</dbReference>
<evidence type="ECO:0000256" key="3">
    <source>
        <dbReference type="ARBA" id="ARBA00023163"/>
    </source>
</evidence>
<protein>
    <submittedName>
        <fullName evidence="5">Helix-turn-helix transcriptional regulator</fullName>
    </submittedName>
</protein>
<organism evidence="5 6">
    <name type="scientific">Actinomadura luzonensis</name>
    <dbReference type="NCBI Taxonomy" id="2805427"/>
    <lineage>
        <taxon>Bacteria</taxon>
        <taxon>Bacillati</taxon>
        <taxon>Actinomycetota</taxon>
        <taxon>Actinomycetes</taxon>
        <taxon>Streptosporangiales</taxon>
        <taxon>Thermomonosporaceae</taxon>
        <taxon>Actinomadura</taxon>
    </lineage>
</organism>
<evidence type="ECO:0000259" key="4">
    <source>
        <dbReference type="PROSITE" id="PS50043"/>
    </source>
</evidence>